<name>A0A2H0LRG5_9BACT</name>
<feature type="transmembrane region" description="Helical" evidence="11">
    <location>
        <begin position="90"/>
        <end position="111"/>
    </location>
</feature>
<feature type="transmembrane region" description="Helical" evidence="11">
    <location>
        <begin position="329"/>
        <end position="351"/>
    </location>
</feature>
<keyword evidence="10 11" id="KW-0472">Membrane</keyword>
<dbReference type="InterPro" id="IPR016174">
    <property type="entry name" value="Di-haem_cyt_TM"/>
</dbReference>
<dbReference type="SUPFAM" id="SSF81648">
    <property type="entry name" value="a domain/subunit of cytochrome bc1 complex (Ubiquinol-cytochrome c reductase)"/>
    <property type="match status" value="1"/>
</dbReference>
<evidence type="ECO:0000313" key="14">
    <source>
        <dbReference type="EMBL" id="PIQ87029.1"/>
    </source>
</evidence>
<dbReference type="Pfam" id="PF00033">
    <property type="entry name" value="Cytochrome_B"/>
    <property type="match status" value="1"/>
</dbReference>
<feature type="transmembrane region" description="Helical" evidence="11">
    <location>
        <begin position="35"/>
        <end position="63"/>
    </location>
</feature>
<dbReference type="InterPro" id="IPR036150">
    <property type="entry name" value="Cyt_b/b6_C_sf"/>
</dbReference>
<comment type="subcellular location">
    <subcellularLocation>
        <location evidence="1">Membrane</location>
        <topology evidence="1">Multi-pass membrane protein</topology>
    </subcellularLocation>
</comment>
<evidence type="ECO:0000259" key="13">
    <source>
        <dbReference type="PROSITE" id="PS51003"/>
    </source>
</evidence>
<dbReference type="PROSITE" id="PS51003">
    <property type="entry name" value="CYTB_CTER"/>
    <property type="match status" value="1"/>
</dbReference>
<feature type="domain" description="Cytochrome b/b6 C-terminal region profile" evidence="13">
    <location>
        <begin position="226"/>
        <end position="349"/>
    </location>
</feature>
<dbReference type="SUPFAM" id="SSF81342">
    <property type="entry name" value="Transmembrane di-heme cytochromes"/>
    <property type="match status" value="1"/>
</dbReference>
<dbReference type="InterPro" id="IPR048259">
    <property type="entry name" value="Cytochrome_b_N_euk/bac"/>
</dbReference>
<reference evidence="14 15" key="1">
    <citation type="submission" date="2017-09" db="EMBL/GenBank/DDBJ databases">
        <title>Depth-based differentiation of microbial function through sediment-hosted aquifers and enrichment of novel symbionts in the deep terrestrial subsurface.</title>
        <authorList>
            <person name="Probst A.J."/>
            <person name="Ladd B."/>
            <person name="Jarett J.K."/>
            <person name="Geller-Mcgrath D.E."/>
            <person name="Sieber C.M."/>
            <person name="Emerson J.B."/>
            <person name="Anantharaman K."/>
            <person name="Thomas B.C."/>
            <person name="Malmstrom R."/>
            <person name="Stieglmeier M."/>
            <person name="Klingl A."/>
            <person name="Woyke T."/>
            <person name="Ryan C.M."/>
            <person name="Banfield J.F."/>
        </authorList>
    </citation>
    <scope>NUCLEOTIDE SEQUENCE [LARGE SCALE GENOMIC DNA]</scope>
    <source>
        <strain evidence="14">CG11_big_fil_rev_8_21_14_0_20_45_26</strain>
    </source>
</reference>
<keyword evidence="2" id="KW-0813">Transport</keyword>
<dbReference type="Pfam" id="PF00032">
    <property type="entry name" value="Cytochrom_B_C"/>
    <property type="match status" value="1"/>
</dbReference>
<keyword evidence="3" id="KW-0349">Heme</keyword>
<feature type="transmembrane region" description="Helical" evidence="11">
    <location>
        <begin position="123"/>
        <end position="143"/>
    </location>
</feature>
<evidence type="ECO:0000256" key="6">
    <source>
        <dbReference type="ARBA" id="ARBA00022723"/>
    </source>
</evidence>
<feature type="transmembrane region" description="Helical" evidence="11">
    <location>
        <begin position="246"/>
        <end position="264"/>
    </location>
</feature>
<gene>
    <name evidence="14" type="ORF">COV74_02470</name>
</gene>
<dbReference type="PROSITE" id="PS51002">
    <property type="entry name" value="CYTB_NTER"/>
    <property type="match status" value="1"/>
</dbReference>
<organism evidence="14 15">
    <name type="scientific">Candidatus Abzuiibacterium crystallinum</name>
    <dbReference type="NCBI Taxonomy" id="1974748"/>
    <lineage>
        <taxon>Bacteria</taxon>
        <taxon>Pseudomonadati</taxon>
        <taxon>Candidatus Omnitrophota</taxon>
        <taxon>Candidatus Abzuiibacterium</taxon>
    </lineage>
</organism>
<keyword evidence="4" id="KW-0679">Respiratory chain</keyword>
<feature type="transmembrane region" description="Helical" evidence="11">
    <location>
        <begin position="188"/>
        <end position="211"/>
    </location>
</feature>
<evidence type="ECO:0000256" key="10">
    <source>
        <dbReference type="ARBA" id="ARBA00023136"/>
    </source>
</evidence>
<evidence type="ECO:0000256" key="2">
    <source>
        <dbReference type="ARBA" id="ARBA00022448"/>
    </source>
</evidence>
<evidence type="ECO:0000256" key="11">
    <source>
        <dbReference type="SAM" id="Phobius"/>
    </source>
</evidence>
<evidence type="ECO:0000256" key="5">
    <source>
        <dbReference type="ARBA" id="ARBA00022692"/>
    </source>
</evidence>
<dbReference type="EMBL" id="PCVY01000022">
    <property type="protein sequence ID" value="PIQ87029.1"/>
    <property type="molecule type" value="Genomic_DNA"/>
</dbReference>
<evidence type="ECO:0000256" key="4">
    <source>
        <dbReference type="ARBA" id="ARBA00022660"/>
    </source>
</evidence>
<evidence type="ECO:0000256" key="7">
    <source>
        <dbReference type="ARBA" id="ARBA00022982"/>
    </source>
</evidence>
<keyword evidence="6" id="KW-0479">Metal-binding</keyword>
<evidence type="ECO:0000256" key="9">
    <source>
        <dbReference type="ARBA" id="ARBA00023004"/>
    </source>
</evidence>
<dbReference type="InterPro" id="IPR005798">
    <property type="entry name" value="Cyt_b/b6_C"/>
</dbReference>
<evidence type="ECO:0000256" key="1">
    <source>
        <dbReference type="ARBA" id="ARBA00004141"/>
    </source>
</evidence>
<dbReference type="InterPro" id="IPR027387">
    <property type="entry name" value="Cytb/b6-like_sf"/>
</dbReference>
<dbReference type="GO" id="GO:0016020">
    <property type="term" value="C:membrane"/>
    <property type="evidence" value="ECO:0007669"/>
    <property type="project" value="UniProtKB-SubCell"/>
</dbReference>
<evidence type="ECO:0000313" key="15">
    <source>
        <dbReference type="Proteomes" id="UP000230859"/>
    </source>
</evidence>
<sequence length="389" mass="44781">MIKRLVDAWVRQRFDVDKMRGPVEKQLKKPLPHNVGWFHTLGSMSLFLFLSQVVTGILLLVYYRPTVNEAFESVKFIMTKPYMGWLYRQVHAWGANLMVIVVFLHMLRTYITGSYKKPREVTWIFGVFLFIFTMIFGFTGYLLPWNQLAYWATTVGTEVAGSVPIVGEWIRTLMRGGPSVGSETLSRFFVIHVIILPWLLVLLVLIHLFLVRLQGVATMERVDEEKEVDKAHGTPFFPTHVLKEGIVFYILLGILITLAILAPFDLGEKADPLTTPHAIKPEWYFLPFYQVLKYFPKLAGIFVVTLAPIFLFLWPFLDRNKERDPRKRPFAVGFCILVLLSLFIFGVVGYLSETERQLFGKTYYFDVYGLPHAGTAAEHMAKLTDAEVK</sequence>
<dbReference type="GO" id="GO:0016491">
    <property type="term" value="F:oxidoreductase activity"/>
    <property type="evidence" value="ECO:0007669"/>
    <property type="project" value="InterPro"/>
</dbReference>
<keyword evidence="5 11" id="KW-0812">Transmembrane</keyword>
<dbReference type="GO" id="GO:0046872">
    <property type="term" value="F:metal ion binding"/>
    <property type="evidence" value="ECO:0007669"/>
    <property type="project" value="UniProtKB-KW"/>
</dbReference>
<keyword evidence="9" id="KW-0408">Iron</keyword>
<protein>
    <submittedName>
        <fullName evidence="14">Cytochrome bc complex cytochrome b subunit</fullName>
    </submittedName>
</protein>
<dbReference type="PANTHER" id="PTHR19271:SF16">
    <property type="entry name" value="CYTOCHROME B"/>
    <property type="match status" value="1"/>
</dbReference>
<evidence type="ECO:0000256" key="3">
    <source>
        <dbReference type="ARBA" id="ARBA00022617"/>
    </source>
</evidence>
<comment type="caution">
    <text evidence="14">The sequence shown here is derived from an EMBL/GenBank/DDBJ whole genome shotgun (WGS) entry which is preliminary data.</text>
</comment>
<dbReference type="Gene3D" id="1.20.810.10">
    <property type="entry name" value="Cytochrome Bc1 Complex, Chain C"/>
    <property type="match status" value="1"/>
</dbReference>
<dbReference type="GO" id="GO:0022904">
    <property type="term" value="P:respiratory electron transport chain"/>
    <property type="evidence" value="ECO:0007669"/>
    <property type="project" value="InterPro"/>
</dbReference>
<dbReference type="AlphaFoldDB" id="A0A2H0LRG5"/>
<dbReference type="InterPro" id="IPR005797">
    <property type="entry name" value="Cyt_b/b6_N"/>
</dbReference>
<evidence type="ECO:0000256" key="8">
    <source>
        <dbReference type="ARBA" id="ARBA00022989"/>
    </source>
</evidence>
<dbReference type="Proteomes" id="UP000230859">
    <property type="component" value="Unassembled WGS sequence"/>
</dbReference>
<feature type="transmembrane region" description="Helical" evidence="11">
    <location>
        <begin position="294"/>
        <end position="317"/>
    </location>
</feature>
<accession>A0A2H0LRG5</accession>
<keyword evidence="7" id="KW-0249">Electron transport</keyword>
<dbReference type="PANTHER" id="PTHR19271">
    <property type="entry name" value="CYTOCHROME B"/>
    <property type="match status" value="1"/>
</dbReference>
<proteinExistence type="predicted"/>
<dbReference type="GO" id="GO:0009055">
    <property type="term" value="F:electron transfer activity"/>
    <property type="evidence" value="ECO:0007669"/>
    <property type="project" value="InterPro"/>
</dbReference>
<evidence type="ECO:0000259" key="12">
    <source>
        <dbReference type="PROSITE" id="PS51002"/>
    </source>
</evidence>
<feature type="domain" description="Cytochrome b/b6 N-terminal region profile" evidence="12">
    <location>
        <begin position="6"/>
        <end position="220"/>
    </location>
</feature>
<dbReference type="CDD" id="cd00284">
    <property type="entry name" value="Cytochrome_b_N"/>
    <property type="match status" value="1"/>
</dbReference>
<keyword evidence="8 11" id="KW-1133">Transmembrane helix</keyword>